<dbReference type="InterPro" id="IPR011009">
    <property type="entry name" value="Kinase-like_dom_sf"/>
</dbReference>
<feature type="binding site" evidence="6">
    <location>
        <position position="465"/>
    </location>
    <ligand>
        <name>ATP</name>
        <dbReference type="ChEBI" id="CHEBI:30616"/>
    </ligand>
</feature>
<dbReference type="InParanoid" id="A0A2K3DSM8"/>
<dbReference type="PROSITE" id="PS50011">
    <property type="entry name" value="PROTEIN_KINASE_DOM"/>
    <property type="match status" value="1"/>
</dbReference>
<dbReference type="KEGG" id="cre:CHLRE_05g234656v5"/>
<dbReference type="GO" id="GO:0004674">
    <property type="term" value="F:protein serine/threonine kinase activity"/>
    <property type="evidence" value="ECO:0007669"/>
    <property type="project" value="UniProtKB-KW"/>
</dbReference>
<evidence type="ECO:0000259" key="8">
    <source>
        <dbReference type="PROSITE" id="PS50011"/>
    </source>
</evidence>
<dbReference type="SUPFAM" id="SSF56112">
    <property type="entry name" value="Protein kinase-like (PK-like)"/>
    <property type="match status" value="1"/>
</dbReference>
<keyword evidence="10" id="KW-1185">Reference proteome</keyword>
<proteinExistence type="predicted"/>
<dbReference type="PANTHER" id="PTHR44329">
    <property type="entry name" value="SERINE/THREONINE-PROTEIN KINASE TNNI3K-RELATED"/>
    <property type="match status" value="1"/>
</dbReference>
<feature type="compositionally biased region" description="Low complexity" evidence="7">
    <location>
        <begin position="839"/>
        <end position="864"/>
    </location>
</feature>
<dbReference type="InterPro" id="IPR017441">
    <property type="entry name" value="Protein_kinase_ATP_BS"/>
</dbReference>
<evidence type="ECO:0000256" key="4">
    <source>
        <dbReference type="ARBA" id="ARBA00022777"/>
    </source>
</evidence>
<dbReference type="PaxDb" id="3055-EDO97911"/>
<keyword evidence="5 6" id="KW-0067">ATP-binding</keyword>
<keyword evidence="4" id="KW-0418">Kinase</keyword>
<dbReference type="RefSeq" id="XP_042924784.1">
    <property type="nucleotide sequence ID" value="XM_043062221.1"/>
</dbReference>
<feature type="domain" description="Protein kinase" evidence="8">
    <location>
        <begin position="438"/>
        <end position="761"/>
    </location>
</feature>
<evidence type="ECO:0000256" key="5">
    <source>
        <dbReference type="ARBA" id="ARBA00022840"/>
    </source>
</evidence>
<dbReference type="EMBL" id="CM008966">
    <property type="protein sequence ID" value="PNW83544.1"/>
    <property type="molecule type" value="Genomic_DNA"/>
</dbReference>
<dbReference type="ExpressionAtlas" id="A0A2K3DSM8">
    <property type="expression patterns" value="baseline"/>
</dbReference>
<dbReference type="InterPro" id="IPR051681">
    <property type="entry name" value="Ser/Thr_Kinases-Pseudokinases"/>
</dbReference>
<dbReference type="PROSITE" id="PS00108">
    <property type="entry name" value="PROTEIN_KINASE_ST"/>
    <property type="match status" value="1"/>
</dbReference>
<dbReference type="InterPro" id="IPR008271">
    <property type="entry name" value="Ser/Thr_kinase_AS"/>
</dbReference>
<dbReference type="SMART" id="SM00220">
    <property type="entry name" value="S_TKc"/>
    <property type="match status" value="1"/>
</dbReference>
<dbReference type="PRINTS" id="PR00109">
    <property type="entry name" value="TYRKINASE"/>
</dbReference>
<evidence type="ECO:0000256" key="1">
    <source>
        <dbReference type="ARBA" id="ARBA00022527"/>
    </source>
</evidence>
<dbReference type="Proteomes" id="UP000006906">
    <property type="component" value="Chromosome 5"/>
</dbReference>
<evidence type="ECO:0000256" key="7">
    <source>
        <dbReference type="SAM" id="MobiDB-lite"/>
    </source>
</evidence>
<keyword evidence="1" id="KW-0723">Serine/threonine-protein kinase</keyword>
<dbReference type="InterPro" id="IPR001245">
    <property type="entry name" value="Ser-Thr/Tyr_kinase_cat_dom"/>
</dbReference>
<protein>
    <recommendedName>
        <fullName evidence="8">Protein kinase domain-containing protein</fullName>
    </recommendedName>
</protein>
<evidence type="ECO:0000256" key="6">
    <source>
        <dbReference type="PROSITE-ProRule" id="PRU10141"/>
    </source>
</evidence>
<gene>
    <name evidence="9" type="ORF">CHLRE_05g234656v5</name>
</gene>
<dbReference type="Pfam" id="PF07714">
    <property type="entry name" value="PK_Tyr_Ser-Thr"/>
    <property type="match status" value="1"/>
</dbReference>
<dbReference type="GO" id="GO:0005524">
    <property type="term" value="F:ATP binding"/>
    <property type="evidence" value="ECO:0007669"/>
    <property type="project" value="UniProtKB-UniRule"/>
</dbReference>
<feature type="compositionally biased region" description="Polar residues" evidence="7">
    <location>
        <begin position="1124"/>
        <end position="1144"/>
    </location>
</feature>
<evidence type="ECO:0000313" key="10">
    <source>
        <dbReference type="Proteomes" id="UP000006906"/>
    </source>
</evidence>
<organism evidence="9 10">
    <name type="scientific">Chlamydomonas reinhardtii</name>
    <name type="common">Chlamydomonas smithii</name>
    <dbReference type="NCBI Taxonomy" id="3055"/>
    <lineage>
        <taxon>Eukaryota</taxon>
        <taxon>Viridiplantae</taxon>
        <taxon>Chlorophyta</taxon>
        <taxon>core chlorophytes</taxon>
        <taxon>Chlorophyceae</taxon>
        <taxon>CS clade</taxon>
        <taxon>Chlamydomonadales</taxon>
        <taxon>Chlamydomonadaceae</taxon>
        <taxon>Chlamydomonas</taxon>
    </lineage>
</organism>
<feature type="region of interest" description="Disordered" evidence="7">
    <location>
        <begin position="963"/>
        <end position="992"/>
    </location>
</feature>
<dbReference type="AlphaFoldDB" id="A0A2K3DSM8"/>
<evidence type="ECO:0000256" key="3">
    <source>
        <dbReference type="ARBA" id="ARBA00022741"/>
    </source>
</evidence>
<feature type="region of interest" description="Disordered" evidence="7">
    <location>
        <begin position="346"/>
        <end position="369"/>
    </location>
</feature>
<reference evidence="9 10" key="1">
    <citation type="journal article" date="2007" name="Science">
        <title>The Chlamydomonas genome reveals the evolution of key animal and plant functions.</title>
        <authorList>
            <person name="Merchant S.S."/>
            <person name="Prochnik S.E."/>
            <person name="Vallon O."/>
            <person name="Harris E.H."/>
            <person name="Karpowicz S.J."/>
            <person name="Witman G.B."/>
            <person name="Terry A."/>
            <person name="Salamov A."/>
            <person name="Fritz-Laylin L.K."/>
            <person name="Marechal-Drouard L."/>
            <person name="Marshall W.F."/>
            <person name="Qu L.H."/>
            <person name="Nelson D.R."/>
            <person name="Sanderfoot A.A."/>
            <person name="Spalding M.H."/>
            <person name="Kapitonov V.V."/>
            <person name="Ren Q."/>
            <person name="Ferris P."/>
            <person name="Lindquist E."/>
            <person name="Shapiro H."/>
            <person name="Lucas S.M."/>
            <person name="Grimwood J."/>
            <person name="Schmutz J."/>
            <person name="Cardol P."/>
            <person name="Cerutti H."/>
            <person name="Chanfreau G."/>
            <person name="Chen C.L."/>
            <person name="Cognat V."/>
            <person name="Croft M.T."/>
            <person name="Dent R."/>
            <person name="Dutcher S."/>
            <person name="Fernandez E."/>
            <person name="Fukuzawa H."/>
            <person name="Gonzalez-Ballester D."/>
            <person name="Gonzalez-Halphen D."/>
            <person name="Hallmann A."/>
            <person name="Hanikenne M."/>
            <person name="Hippler M."/>
            <person name="Inwood W."/>
            <person name="Jabbari K."/>
            <person name="Kalanon M."/>
            <person name="Kuras R."/>
            <person name="Lefebvre P.A."/>
            <person name="Lemaire S.D."/>
            <person name="Lobanov A.V."/>
            <person name="Lohr M."/>
            <person name="Manuell A."/>
            <person name="Meier I."/>
            <person name="Mets L."/>
            <person name="Mittag M."/>
            <person name="Mittelmeier T."/>
            <person name="Moroney J.V."/>
            <person name="Moseley J."/>
            <person name="Napoli C."/>
            <person name="Nedelcu A.M."/>
            <person name="Niyogi K."/>
            <person name="Novoselov S.V."/>
            <person name="Paulsen I.T."/>
            <person name="Pazour G."/>
            <person name="Purton S."/>
            <person name="Ral J.P."/>
            <person name="Riano-Pachon D.M."/>
            <person name="Riekhof W."/>
            <person name="Rymarquis L."/>
            <person name="Schroda M."/>
            <person name="Stern D."/>
            <person name="Umen J."/>
            <person name="Willows R."/>
            <person name="Wilson N."/>
            <person name="Zimmer S.L."/>
            <person name="Allmer J."/>
            <person name="Balk J."/>
            <person name="Bisova K."/>
            <person name="Chen C.J."/>
            <person name="Elias M."/>
            <person name="Gendler K."/>
            <person name="Hauser C."/>
            <person name="Lamb M.R."/>
            <person name="Ledford H."/>
            <person name="Long J.C."/>
            <person name="Minagawa J."/>
            <person name="Page M.D."/>
            <person name="Pan J."/>
            <person name="Pootakham W."/>
            <person name="Roje S."/>
            <person name="Rose A."/>
            <person name="Stahlberg E."/>
            <person name="Terauchi A.M."/>
            <person name="Yang P."/>
            <person name="Ball S."/>
            <person name="Bowler C."/>
            <person name="Dieckmann C.L."/>
            <person name="Gladyshev V.N."/>
            <person name="Green P."/>
            <person name="Jorgensen R."/>
            <person name="Mayfield S."/>
            <person name="Mueller-Roeber B."/>
            <person name="Rajamani S."/>
            <person name="Sayre R.T."/>
            <person name="Brokstein P."/>
            <person name="Dubchak I."/>
            <person name="Goodstein D."/>
            <person name="Hornick L."/>
            <person name="Huang Y.W."/>
            <person name="Jhaveri J."/>
            <person name="Luo Y."/>
            <person name="Martinez D."/>
            <person name="Ngau W.C."/>
            <person name="Otillar B."/>
            <person name="Poliakov A."/>
            <person name="Porter A."/>
            <person name="Szajkowski L."/>
            <person name="Werner G."/>
            <person name="Zhou K."/>
            <person name="Grigoriev I.V."/>
            <person name="Rokhsar D.S."/>
            <person name="Grossman A.R."/>
        </authorList>
    </citation>
    <scope>NUCLEOTIDE SEQUENCE [LARGE SCALE GENOMIC DNA]</scope>
    <source>
        <strain evidence="10">CC-503</strain>
    </source>
</reference>
<dbReference type="OrthoDB" id="10261027at2759"/>
<accession>A0A2K3DSM8</accession>
<feature type="region of interest" description="Disordered" evidence="7">
    <location>
        <begin position="839"/>
        <end position="870"/>
    </location>
</feature>
<dbReference type="Gene3D" id="3.30.200.20">
    <property type="entry name" value="Phosphorylase Kinase, domain 1"/>
    <property type="match status" value="1"/>
</dbReference>
<dbReference type="PANTHER" id="PTHR44329:SF214">
    <property type="entry name" value="PROTEIN KINASE DOMAIN-CONTAINING PROTEIN"/>
    <property type="match status" value="1"/>
</dbReference>
<dbReference type="Gramene" id="PNW83544">
    <property type="protein sequence ID" value="PNW83544"/>
    <property type="gene ID" value="CHLRE_05g234656v5"/>
</dbReference>
<dbReference type="PROSITE" id="PS00107">
    <property type="entry name" value="PROTEIN_KINASE_ATP"/>
    <property type="match status" value="1"/>
</dbReference>
<dbReference type="InterPro" id="IPR000719">
    <property type="entry name" value="Prot_kinase_dom"/>
</dbReference>
<feature type="region of interest" description="Disordered" evidence="7">
    <location>
        <begin position="1055"/>
        <end position="1144"/>
    </location>
</feature>
<keyword evidence="3 6" id="KW-0547">Nucleotide-binding</keyword>
<feature type="compositionally biased region" description="Polar residues" evidence="7">
    <location>
        <begin position="975"/>
        <end position="990"/>
    </location>
</feature>
<dbReference type="STRING" id="3055.A0A2K3DSM8"/>
<dbReference type="Gene3D" id="1.10.510.10">
    <property type="entry name" value="Transferase(Phosphotransferase) domain 1"/>
    <property type="match status" value="1"/>
</dbReference>
<dbReference type="GO" id="GO:0007165">
    <property type="term" value="P:signal transduction"/>
    <property type="evidence" value="ECO:0000318"/>
    <property type="project" value="GO_Central"/>
</dbReference>
<sequence>MAALKDPVVTRIQLADGVVNLLDGVGSPVTLGANRKVEIVGSVRVLQQLDSGTAWLRPDALQYASGIDFGQGGSAGMIRLADNSSLAFVDLLLWHSLTSIIGYDVSVIALATPGARVSVNFTRTIKLRDGCLPLNIFVQHVAAYVRLNGSAGGQVASLEPFCYANPANVSVSQLGTPLVTKISGGGSNVTTVLLNSTASRGDRVPVTCVSEILATTDVATTITRPNGQSYSLYEFHSAYWCRAYASMSCLSASGPEECVQNLLASIVPPGNGSSSGNGTVKDGANGASDGGSNPLTAILLPAVLTGVITLGFISATVWCLHRRGQMQHDSKRGSSLGLSPAAAIMAAGGHGPGRDPEAGGGAAAGGGGGGHAWPGGRVGNALARLLPRGVLPRQNNCALSPGYVPVVSREALDRIAKVRAELSSKMVVASSADDLSDVRGLQLVGKGTFGRVYKGEWKGVTVALKVISVPVSQYGQAQWQQVLGEAAISTLLNHPCVLQTYSVALLEYSPARKPASAASEDGLGGSANANANGEGGAPVTAAAGNGNSADHALLDSDMSPFYQLKMVSEFCEGGSVVNALKRMRFYDSVGGGVVRLPAIVDIASQVASGMAYLHSANIIHADLKAANVLLKQQPGSGRLQAKVADFGLSFRMEEPEATHVTKGQLGSITHMAPEVLVQGRVSKSSDVYAFGILLYELYTGQHAYYDIPPPMLAYHVATAGARPMLPAHCPTAYRALAKACWSSDVPTRPTFSQIYEVLVALADDVQKSLANPALLKTGSGSARGGGGGGGGAGSVTVGAAMAAEAAADAAAAAVVKAGLAAPVVAAAAATPAPVVAAGAGTPPTASDGTAATAQPQQQQAVAMGPPSPLPRAPPAAMLGAVAAVAGAGVEGAAAAGDSVMPAAARQGRELRTLEAYQEGAGSDALLAVPLPPLSDGVGTHSTSTAAGSHQQLLGGNASCGSFVPQHPARYPMPPESSSITGGSPEQQSHLPQAAVEEAAAAAAAGVVPAAAATAPAAAVSGAVVPASKASAAQSALQQLQQGHRQQLSLLAPLSRNQHPQLPPSQPTAAGAAGTPRQDGDAGWQAQPLDLRLVGAPAAGGGSPGDGTATLHNPAREDAHEISFVGSSQPSTQRNATSMSYPTGA</sequence>
<evidence type="ECO:0000256" key="2">
    <source>
        <dbReference type="ARBA" id="ARBA00022679"/>
    </source>
</evidence>
<evidence type="ECO:0000313" key="9">
    <source>
        <dbReference type="EMBL" id="PNW83544.1"/>
    </source>
</evidence>
<keyword evidence="2" id="KW-0808">Transferase</keyword>
<feature type="compositionally biased region" description="Gly residues" evidence="7">
    <location>
        <begin position="358"/>
        <end position="369"/>
    </location>
</feature>
<dbReference type="GO" id="GO:0005737">
    <property type="term" value="C:cytoplasm"/>
    <property type="evidence" value="ECO:0000318"/>
    <property type="project" value="GO_Central"/>
</dbReference>
<dbReference type="GeneID" id="5726222"/>
<dbReference type="GO" id="GO:0004672">
    <property type="term" value="F:protein kinase activity"/>
    <property type="evidence" value="ECO:0000318"/>
    <property type="project" value="GO_Central"/>
</dbReference>
<name>A0A2K3DSM8_CHLRE</name>